<keyword evidence="2" id="KW-1185">Reference proteome</keyword>
<dbReference type="AlphaFoldDB" id="A0A8J5JZP9"/>
<sequence length="26" mass="3135">MQGLKPEAVKTWVFCRNLWRTSLTLR</sequence>
<reference evidence="1" key="1">
    <citation type="journal article" date="2021" name="Sci. Adv.">
        <title>The American lobster genome reveals insights on longevity, neural, and immune adaptations.</title>
        <authorList>
            <person name="Polinski J.M."/>
            <person name="Zimin A.V."/>
            <person name="Clark K.F."/>
            <person name="Kohn A.B."/>
            <person name="Sadowski N."/>
            <person name="Timp W."/>
            <person name="Ptitsyn A."/>
            <person name="Khanna P."/>
            <person name="Romanova D.Y."/>
            <person name="Williams P."/>
            <person name="Greenwood S.J."/>
            <person name="Moroz L.L."/>
            <person name="Walt D.R."/>
            <person name="Bodnar A.G."/>
        </authorList>
    </citation>
    <scope>NUCLEOTIDE SEQUENCE</scope>
    <source>
        <strain evidence="1">GMGI-L3</strain>
    </source>
</reference>
<accession>A0A8J5JZP9</accession>
<evidence type="ECO:0000313" key="2">
    <source>
        <dbReference type="Proteomes" id="UP000747542"/>
    </source>
</evidence>
<comment type="caution">
    <text evidence="1">The sequence shown here is derived from an EMBL/GenBank/DDBJ whole genome shotgun (WGS) entry which is preliminary data.</text>
</comment>
<name>A0A8J5JZP9_HOMAM</name>
<dbReference type="EMBL" id="JAHLQT010024174">
    <property type="protein sequence ID" value="KAG7165536.1"/>
    <property type="molecule type" value="Genomic_DNA"/>
</dbReference>
<dbReference type="Proteomes" id="UP000747542">
    <property type="component" value="Unassembled WGS sequence"/>
</dbReference>
<evidence type="ECO:0000313" key="1">
    <source>
        <dbReference type="EMBL" id="KAG7165536.1"/>
    </source>
</evidence>
<gene>
    <name evidence="1" type="ORF">Hamer_G023544</name>
</gene>
<organism evidence="1 2">
    <name type="scientific">Homarus americanus</name>
    <name type="common">American lobster</name>
    <dbReference type="NCBI Taxonomy" id="6706"/>
    <lineage>
        <taxon>Eukaryota</taxon>
        <taxon>Metazoa</taxon>
        <taxon>Ecdysozoa</taxon>
        <taxon>Arthropoda</taxon>
        <taxon>Crustacea</taxon>
        <taxon>Multicrustacea</taxon>
        <taxon>Malacostraca</taxon>
        <taxon>Eumalacostraca</taxon>
        <taxon>Eucarida</taxon>
        <taxon>Decapoda</taxon>
        <taxon>Pleocyemata</taxon>
        <taxon>Astacidea</taxon>
        <taxon>Nephropoidea</taxon>
        <taxon>Nephropidae</taxon>
        <taxon>Homarus</taxon>
    </lineage>
</organism>
<proteinExistence type="predicted"/>
<protein>
    <submittedName>
        <fullName evidence="1">Uncharacterized protein</fullName>
    </submittedName>
</protein>